<dbReference type="NCBIfam" id="TIGR02180">
    <property type="entry name" value="GRX_euk"/>
    <property type="match status" value="1"/>
</dbReference>
<keyword evidence="2" id="KW-0408">Iron</keyword>
<dbReference type="InterPro" id="IPR002109">
    <property type="entry name" value="Glutaredoxin"/>
</dbReference>
<accession>A0A8H2VDA4</accession>
<evidence type="ECO:0000256" key="1">
    <source>
        <dbReference type="ARBA" id="ARBA00009630"/>
    </source>
</evidence>
<dbReference type="GeneID" id="64856309"/>
<evidence type="ECO:0000313" key="6">
    <source>
        <dbReference type="EMBL" id="CAB4253154.1"/>
    </source>
</evidence>
<gene>
    <name evidence="6" type="ORF">KABA2_02S12980</name>
</gene>
<organism evidence="6 7">
    <name type="scientific">Maudiozyma barnettii</name>
    <dbReference type="NCBI Taxonomy" id="61262"/>
    <lineage>
        <taxon>Eukaryota</taxon>
        <taxon>Fungi</taxon>
        <taxon>Dikarya</taxon>
        <taxon>Ascomycota</taxon>
        <taxon>Saccharomycotina</taxon>
        <taxon>Saccharomycetes</taxon>
        <taxon>Saccharomycetales</taxon>
        <taxon>Saccharomycetaceae</taxon>
        <taxon>Maudiozyma</taxon>
    </lineage>
</organism>
<dbReference type="GO" id="GO:0000324">
    <property type="term" value="C:fungal-type vacuole"/>
    <property type="evidence" value="ECO:0007669"/>
    <property type="project" value="TreeGrafter"/>
</dbReference>
<comment type="caution">
    <text evidence="6">The sequence shown here is derived from an EMBL/GenBank/DDBJ whole genome shotgun (WGS) entry which is preliminary data.</text>
</comment>
<keyword evidence="7" id="KW-1185">Reference proteome</keyword>
<evidence type="ECO:0000256" key="3">
    <source>
        <dbReference type="ARBA" id="ARBA00023014"/>
    </source>
</evidence>
<dbReference type="InterPro" id="IPR036249">
    <property type="entry name" value="Thioredoxin-like_sf"/>
</dbReference>
<evidence type="ECO:0000259" key="5">
    <source>
        <dbReference type="Pfam" id="PF00462"/>
    </source>
</evidence>
<dbReference type="GO" id="GO:0051537">
    <property type="term" value="F:2 iron, 2 sulfur cluster binding"/>
    <property type="evidence" value="ECO:0007669"/>
    <property type="project" value="UniProtKB-KW"/>
</dbReference>
<feature type="signal peptide" evidence="4">
    <location>
        <begin position="1"/>
        <end position="32"/>
    </location>
</feature>
<dbReference type="InterPro" id="IPR014025">
    <property type="entry name" value="Glutaredoxin_subgr"/>
</dbReference>
<dbReference type="OrthoDB" id="423313at2759"/>
<name>A0A8H2VDA4_9SACH</name>
<protein>
    <submittedName>
        <fullName evidence="6">Similar to Saccharomyces cerevisiae YDL010W GRX6 Cis-golgi localized monothiol glutaredoxin that binds an iron-sulfur cluster</fullName>
    </submittedName>
</protein>
<dbReference type="EMBL" id="CAEFZW010000002">
    <property type="protein sequence ID" value="CAB4253154.1"/>
    <property type="molecule type" value="Genomic_DNA"/>
</dbReference>
<dbReference type="Gene3D" id="3.40.30.10">
    <property type="entry name" value="Glutaredoxin"/>
    <property type="match status" value="1"/>
</dbReference>
<sequence>MGIMLNKRNIRVLSITALMLLLVFFVVQNADSMSLASDNVQRTQVATGSQQQDPHSNLVQQAVVEGGKPGSNTEATKEIDRIKEKVGIHDEEKNGNSAVGVAAGAASAVSTSSNAHVNGGNVPVDDSLTAAQNSKTGKDSEVKSFDAKAEYSEMLRLSPVIIFSKTYCPYSKRLKSLLEQEYEFTPGYNVIELDIHSHGTELQEYIKEKTDRGTVPNMIVNGISRGGSDDIIALHKNGELLSSLREWSGGSFEVKQTDKPSNN</sequence>
<keyword evidence="4" id="KW-0732">Signal</keyword>
<proteinExistence type="inferred from homology"/>
<dbReference type="PANTHER" id="PTHR45694:SF5">
    <property type="entry name" value="GLUTAREDOXIN 2"/>
    <property type="match status" value="1"/>
</dbReference>
<feature type="chain" id="PRO_5034447001" evidence="4">
    <location>
        <begin position="33"/>
        <end position="263"/>
    </location>
</feature>
<dbReference type="InterPro" id="IPR011899">
    <property type="entry name" value="Glutaredoxin_euk/vir"/>
</dbReference>
<dbReference type="Proteomes" id="UP000644660">
    <property type="component" value="Unassembled WGS sequence"/>
</dbReference>
<evidence type="ECO:0000256" key="2">
    <source>
        <dbReference type="ARBA" id="ARBA00022714"/>
    </source>
</evidence>
<keyword evidence="2" id="KW-0479">Metal-binding</keyword>
<dbReference type="GO" id="GO:0005796">
    <property type="term" value="C:Golgi lumen"/>
    <property type="evidence" value="ECO:0007669"/>
    <property type="project" value="TreeGrafter"/>
</dbReference>
<dbReference type="GO" id="GO:0005801">
    <property type="term" value="C:cis-Golgi network"/>
    <property type="evidence" value="ECO:0007669"/>
    <property type="project" value="UniProtKB-ARBA"/>
</dbReference>
<reference evidence="6 7" key="1">
    <citation type="submission" date="2020-05" db="EMBL/GenBank/DDBJ databases">
        <authorList>
            <person name="Casaregola S."/>
            <person name="Devillers H."/>
            <person name="Grondin C."/>
        </authorList>
    </citation>
    <scope>NUCLEOTIDE SEQUENCE [LARGE SCALE GENOMIC DNA]</scope>
    <source>
        <strain evidence="6 7">CLIB 1767</strain>
    </source>
</reference>
<dbReference type="RefSeq" id="XP_041405192.1">
    <property type="nucleotide sequence ID" value="XM_041549258.1"/>
</dbReference>
<dbReference type="GO" id="GO:0034599">
    <property type="term" value="P:cellular response to oxidative stress"/>
    <property type="evidence" value="ECO:0007669"/>
    <property type="project" value="TreeGrafter"/>
</dbReference>
<dbReference type="GO" id="GO:0004362">
    <property type="term" value="F:glutathione-disulfide reductase (NADPH) activity"/>
    <property type="evidence" value="ECO:0007669"/>
    <property type="project" value="UniProtKB-ARBA"/>
</dbReference>
<dbReference type="FunFam" id="3.40.30.10:FF:000093">
    <property type="entry name" value="Glutaredoxin 2"/>
    <property type="match status" value="1"/>
</dbReference>
<evidence type="ECO:0000313" key="7">
    <source>
        <dbReference type="Proteomes" id="UP000644660"/>
    </source>
</evidence>
<dbReference type="AlphaFoldDB" id="A0A8H2VDA4"/>
<evidence type="ECO:0000256" key="4">
    <source>
        <dbReference type="SAM" id="SignalP"/>
    </source>
</evidence>
<dbReference type="PANTHER" id="PTHR45694">
    <property type="entry name" value="GLUTAREDOXIN 2"/>
    <property type="match status" value="1"/>
</dbReference>
<dbReference type="PROSITE" id="PS51354">
    <property type="entry name" value="GLUTAREDOXIN_2"/>
    <property type="match status" value="1"/>
</dbReference>
<keyword evidence="3" id="KW-0411">Iron-sulfur</keyword>
<dbReference type="PRINTS" id="PR00160">
    <property type="entry name" value="GLUTAREDOXIN"/>
</dbReference>
<dbReference type="Pfam" id="PF00462">
    <property type="entry name" value="Glutaredoxin"/>
    <property type="match status" value="1"/>
</dbReference>
<keyword evidence="2" id="KW-0001">2Fe-2S</keyword>
<comment type="similarity">
    <text evidence="1">Belongs to the glutaredoxin family. Monothiol subfamily.</text>
</comment>
<dbReference type="CDD" id="cd03419">
    <property type="entry name" value="GRX_GRXh_1_2_like"/>
    <property type="match status" value="1"/>
</dbReference>
<feature type="domain" description="Glutaredoxin" evidence="5">
    <location>
        <begin position="160"/>
        <end position="222"/>
    </location>
</feature>
<dbReference type="SUPFAM" id="SSF52833">
    <property type="entry name" value="Thioredoxin-like"/>
    <property type="match status" value="1"/>
</dbReference>